<name>A0ABQ2F5M4_9MICO</name>
<dbReference type="InterPro" id="IPR002347">
    <property type="entry name" value="SDR_fam"/>
</dbReference>
<keyword evidence="7" id="KW-1185">Reference proteome</keyword>
<evidence type="ECO:0000256" key="4">
    <source>
        <dbReference type="SAM" id="MobiDB-lite"/>
    </source>
</evidence>
<protein>
    <submittedName>
        <fullName evidence="6">Ketoacyl reductase</fullName>
    </submittedName>
</protein>
<evidence type="ECO:0000256" key="3">
    <source>
        <dbReference type="RuleBase" id="RU000363"/>
    </source>
</evidence>
<dbReference type="Pfam" id="PF00106">
    <property type="entry name" value="adh_short"/>
    <property type="match status" value="1"/>
</dbReference>
<dbReference type="SUPFAM" id="SSF51735">
    <property type="entry name" value="NAD(P)-binding Rossmann-fold domains"/>
    <property type="match status" value="1"/>
</dbReference>
<evidence type="ECO:0000256" key="1">
    <source>
        <dbReference type="ARBA" id="ARBA00006484"/>
    </source>
</evidence>
<dbReference type="InterPro" id="IPR020904">
    <property type="entry name" value="Sc_DH/Rdtase_CS"/>
</dbReference>
<comment type="similarity">
    <text evidence="1 3">Belongs to the short-chain dehydrogenases/reductases (SDR) family.</text>
</comment>
<dbReference type="EMBL" id="BMLB01000001">
    <property type="protein sequence ID" value="GGK56080.1"/>
    <property type="molecule type" value="Genomic_DNA"/>
</dbReference>
<comment type="caution">
    <text evidence="6">The sequence shown here is derived from an EMBL/GenBank/DDBJ whole genome shotgun (WGS) entry which is preliminary data.</text>
</comment>
<dbReference type="Proteomes" id="UP000662111">
    <property type="component" value="Unassembled WGS sequence"/>
</dbReference>
<dbReference type="InterPro" id="IPR036291">
    <property type="entry name" value="NAD(P)-bd_dom_sf"/>
</dbReference>
<dbReference type="RefSeq" id="WP_022921160.1">
    <property type="nucleotide sequence ID" value="NZ_BMLB01000001.1"/>
</dbReference>
<dbReference type="PANTHER" id="PTHR44196">
    <property type="entry name" value="DEHYDROGENASE/REDUCTASE SDR FAMILY MEMBER 7B"/>
    <property type="match status" value="1"/>
</dbReference>
<feature type="region of interest" description="Disordered" evidence="4">
    <location>
        <begin position="323"/>
        <end position="342"/>
    </location>
</feature>
<gene>
    <name evidence="6" type="ORF">GCM10011509_00590</name>
</gene>
<dbReference type="PROSITE" id="PS00061">
    <property type="entry name" value="ADH_SHORT"/>
    <property type="match status" value="1"/>
</dbReference>
<dbReference type="PRINTS" id="PR00080">
    <property type="entry name" value="SDRFAMILY"/>
</dbReference>
<dbReference type="SMART" id="SM00822">
    <property type="entry name" value="PKS_KR"/>
    <property type="match status" value="1"/>
</dbReference>
<evidence type="ECO:0000256" key="2">
    <source>
        <dbReference type="ARBA" id="ARBA00023002"/>
    </source>
</evidence>
<proteinExistence type="inferred from homology"/>
<reference evidence="7" key="1">
    <citation type="journal article" date="2019" name="Int. J. Syst. Evol. Microbiol.">
        <title>The Global Catalogue of Microorganisms (GCM) 10K type strain sequencing project: providing services to taxonomists for standard genome sequencing and annotation.</title>
        <authorList>
            <consortium name="The Broad Institute Genomics Platform"/>
            <consortium name="The Broad Institute Genome Sequencing Center for Infectious Disease"/>
            <person name="Wu L."/>
            <person name="Ma J."/>
        </authorList>
    </citation>
    <scope>NUCLEOTIDE SEQUENCE [LARGE SCALE GENOMIC DNA]</scope>
    <source>
        <strain evidence="7">CGMCC 1.5362</strain>
    </source>
</reference>
<evidence type="ECO:0000259" key="5">
    <source>
        <dbReference type="SMART" id="SM00822"/>
    </source>
</evidence>
<evidence type="ECO:0000313" key="7">
    <source>
        <dbReference type="Proteomes" id="UP000662111"/>
    </source>
</evidence>
<evidence type="ECO:0000313" key="6">
    <source>
        <dbReference type="EMBL" id="GGK56080.1"/>
    </source>
</evidence>
<feature type="compositionally biased region" description="Basic and acidic residues" evidence="4">
    <location>
        <begin position="331"/>
        <end position="342"/>
    </location>
</feature>
<sequence>MDQTSPRPVALVAGGSRGLGLLVAQELAERGHDVAICARDRAAAAEGAQVAERDARAAAGAGAGRVTAYSCDVSDRDDVRRLVADVERDLGPVDVLIHVAGIIQVGPAETNTLEHFDDAIGVMLMGPINTAWAVLPGMRQRRHGRIGVVTSIGGKLPSPHMLPYTTAKFGAVGFTEALSAELVGTGVTATTIVPGFMRTGSPENALFTGDRDGEYAWFAPSASLPLLTTDPHLAARAMVRAVLAGKPVLELTPLTVLGTRFHGLAPATTVRIVKAVVHFLPDAPGLPDDSVARPGRESAARLGTGVVHRLTVLGRRAAEKLNQRGPTAIRGTEEEKEFAASE</sequence>
<dbReference type="CDD" id="cd05233">
    <property type="entry name" value="SDR_c"/>
    <property type="match status" value="1"/>
</dbReference>
<organism evidence="6 7">
    <name type="scientific">Ornithinimicrobium pekingense</name>
    <dbReference type="NCBI Taxonomy" id="384677"/>
    <lineage>
        <taxon>Bacteria</taxon>
        <taxon>Bacillati</taxon>
        <taxon>Actinomycetota</taxon>
        <taxon>Actinomycetes</taxon>
        <taxon>Micrococcales</taxon>
        <taxon>Ornithinimicrobiaceae</taxon>
        <taxon>Ornithinimicrobium</taxon>
    </lineage>
</organism>
<dbReference type="Gene3D" id="3.40.50.720">
    <property type="entry name" value="NAD(P)-binding Rossmann-like Domain"/>
    <property type="match status" value="1"/>
</dbReference>
<dbReference type="InterPro" id="IPR057326">
    <property type="entry name" value="KR_dom"/>
</dbReference>
<keyword evidence="2" id="KW-0560">Oxidoreductase</keyword>
<dbReference type="PRINTS" id="PR00081">
    <property type="entry name" value="GDHRDH"/>
</dbReference>
<feature type="domain" description="Ketoreductase" evidence="5">
    <location>
        <begin position="8"/>
        <end position="200"/>
    </location>
</feature>
<dbReference type="PANTHER" id="PTHR44196:SF1">
    <property type="entry name" value="DEHYDROGENASE_REDUCTASE SDR FAMILY MEMBER 7B"/>
    <property type="match status" value="1"/>
</dbReference>
<accession>A0ABQ2F5M4</accession>